<evidence type="ECO:0000256" key="4">
    <source>
        <dbReference type="SAM" id="SignalP"/>
    </source>
</evidence>
<dbReference type="Gene3D" id="3.80.10.10">
    <property type="entry name" value="Ribonuclease Inhibitor"/>
    <property type="match status" value="3"/>
</dbReference>
<dbReference type="EMBL" id="OU895877">
    <property type="protein sequence ID" value="CAG9800733.1"/>
    <property type="molecule type" value="Genomic_DNA"/>
</dbReference>
<protein>
    <submittedName>
        <fullName evidence="5">Uncharacterized protein</fullName>
    </submittedName>
</protein>
<evidence type="ECO:0000313" key="5">
    <source>
        <dbReference type="EMBL" id="CAG9800733.1"/>
    </source>
</evidence>
<keyword evidence="1" id="KW-0433">Leucine-rich repeat</keyword>
<dbReference type="InterPro" id="IPR050328">
    <property type="entry name" value="Dev_Immune_Receptor"/>
</dbReference>
<dbReference type="OrthoDB" id="676979at2759"/>
<accession>A0A9N9RLX4</accession>
<feature type="signal peptide" evidence="4">
    <location>
        <begin position="1"/>
        <end position="19"/>
    </location>
</feature>
<evidence type="ECO:0000256" key="2">
    <source>
        <dbReference type="ARBA" id="ARBA00022729"/>
    </source>
</evidence>
<dbReference type="FunFam" id="3.80.10.10:FF:001164">
    <property type="entry name" value="GH01279p"/>
    <property type="match status" value="1"/>
</dbReference>
<reference evidence="5" key="1">
    <citation type="submission" date="2022-01" db="EMBL/GenBank/DDBJ databases">
        <authorList>
            <person name="King R."/>
        </authorList>
    </citation>
    <scope>NUCLEOTIDE SEQUENCE</scope>
</reference>
<keyword evidence="6" id="KW-1185">Reference proteome</keyword>
<dbReference type="PANTHER" id="PTHR24373:SF275">
    <property type="entry name" value="TIR DOMAIN-CONTAINING PROTEIN"/>
    <property type="match status" value="1"/>
</dbReference>
<dbReference type="SUPFAM" id="SSF52058">
    <property type="entry name" value="L domain-like"/>
    <property type="match status" value="1"/>
</dbReference>
<dbReference type="AlphaFoldDB" id="A0A9N9RLX4"/>
<evidence type="ECO:0000256" key="3">
    <source>
        <dbReference type="ARBA" id="ARBA00022737"/>
    </source>
</evidence>
<organism evidence="5 6">
    <name type="scientific">Chironomus riparius</name>
    <dbReference type="NCBI Taxonomy" id="315576"/>
    <lineage>
        <taxon>Eukaryota</taxon>
        <taxon>Metazoa</taxon>
        <taxon>Ecdysozoa</taxon>
        <taxon>Arthropoda</taxon>
        <taxon>Hexapoda</taxon>
        <taxon>Insecta</taxon>
        <taxon>Pterygota</taxon>
        <taxon>Neoptera</taxon>
        <taxon>Endopterygota</taxon>
        <taxon>Diptera</taxon>
        <taxon>Nematocera</taxon>
        <taxon>Chironomoidea</taxon>
        <taxon>Chironomidae</taxon>
        <taxon>Chironominae</taxon>
        <taxon>Chironomus</taxon>
    </lineage>
</organism>
<name>A0A9N9RLX4_9DIPT</name>
<evidence type="ECO:0000313" key="6">
    <source>
        <dbReference type="Proteomes" id="UP001153620"/>
    </source>
</evidence>
<dbReference type="InterPro" id="IPR003591">
    <property type="entry name" value="Leu-rich_rpt_typical-subtyp"/>
</dbReference>
<keyword evidence="3" id="KW-0677">Repeat</keyword>
<proteinExistence type="predicted"/>
<sequence>MMILFGIFQLIVHIGSTQGTSQNIRCELEVVEDLYTCTIVSADVFNENNSIQFLMTHLGGKNDEDVIAMRTSLSFSGKIQIFHRQFLERFNNLQIIVLHNVDMISMAVNSFEKCNELVMLDVHSNILETVPDRIFENCSKLKALILSSNNLKSISNESFVGLNNLEVLNLNSNKVAGFSQNLIKNLITLKELDLGNPKSNFTYESTVLQHLKNLSVINLDNWNLKFENIKILIDKLTNLKKISIATNLLSDISFGFFNQFKVLEVLNMDNCSISSIPNNVLKEFPKIKEFSLRHNLFKSIIKKTFEKLGSLEVLKLGHNEIQDVDFKSFDIHFQLKELDLSNNNIKTLHADVFKYQGNLQKLDISSNGIETLAGLFKALEKLEVVDYSNNLIKRLNSGNLAFLREFSASFNAIEEIQRNFFVGFPNLEKVKFEGNPCADVIIENIQQTNVTSVFSQCFDNFEGITTSTTPLPTTTSQTSLTDIISSTTALISTDNPPTNPISTTISTTTLKKTTTVMTFTTTTSYFVPSTPSSTQSTTLRTSLFSSTMRTTTGISSTTKGTGSGNVLSMSIVAVIINAARNLIL</sequence>
<reference evidence="5" key="2">
    <citation type="submission" date="2022-10" db="EMBL/GenBank/DDBJ databases">
        <authorList>
            <consortium name="ENA_rothamsted_submissions"/>
            <consortium name="culmorum"/>
            <person name="King R."/>
        </authorList>
    </citation>
    <scope>NUCLEOTIDE SEQUENCE</scope>
</reference>
<feature type="chain" id="PRO_5040463857" evidence="4">
    <location>
        <begin position="20"/>
        <end position="584"/>
    </location>
</feature>
<dbReference type="PANTHER" id="PTHR24373">
    <property type="entry name" value="SLIT RELATED LEUCINE-RICH REPEAT NEURONAL PROTEIN"/>
    <property type="match status" value="1"/>
</dbReference>
<keyword evidence="2 4" id="KW-0732">Signal</keyword>
<dbReference type="SMART" id="SM00369">
    <property type="entry name" value="LRR_TYP"/>
    <property type="match status" value="10"/>
</dbReference>
<dbReference type="PROSITE" id="PS51450">
    <property type="entry name" value="LRR"/>
    <property type="match status" value="3"/>
</dbReference>
<dbReference type="InterPro" id="IPR001611">
    <property type="entry name" value="Leu-rich_rpt"/>
</dbReference>
<dbReference type="InterPro" id="IPR032675">
    <property type="entry name" value="LRR_dom_sf"/>
</dbReference>
<dbReference type="Pfam" id="PF13855">
    <property type="entry name" value="LRR_8"/>
    <property type="match status" value="3"/>
</dbReference>
<evidence type="ECO:0000256" key="1">
    <source>
        <dbReference type="ARBA" id="ARBA00022614"/>
    </source>
</evidence>
<dbReference type="Proteomes" id="UP001153620">
    <property type="component" value="Chromosome 1"/>
</dbReference>
<gene>
    <name evidence="5" type="ORF">CHIRRI_LOCUS3672</name>
</gene>